<evidence type="ECO:0000259" key="1">
    <source>
        <dbReference type="Pfam" id="PF00668"/>
    </source>
</evidence>
<protein>
    <submittedName>
        <fullName evidence="2">Condensation domain-containing protein</fullName>
    </submittedName>
</protein>
<dbReference type="InterPro" id="IPR023213">
    <property type="entry name" value="CAT-like_dom_sf"/>
</dbReference>
<sequence length="132" mass="14117">VQHEQDDGIAGDGWSLGVLAEDLYTAYTARRAGRAPGWQPLPVQYADVTLWQQGLLGAPDAPGSTHARQLEHWRRTLAGLPDCTPLPTDRPRTAATGDHGGTVTLGLDAGLHARLLGVARRTGTTLFMVLQT</sequence>
<name>A0ABU2Y028_9ACTN</name>
<comment type="caution">
    <text evidence="2">The sequence shown here is derived from an EMBL/GenBank/DDBJ whole genome shotgun (WGS) entry which is preliminary data.</text>
</comment>
<organism evidence="2 3">
    <name type="scientific">Streptomyces lonegramiae</name>
    <dbReference type="NCBI Taxonomy" id="3075524"/>
    <lineage>
        <taxon>Bacteria</taxon>
        <taxon>Bacillati</taxon>
        <taxon>Actinomycetota</taxon>
        <taxon>Actinomycetes</taxon>
        <taxon>Kitasatosporales</taxon>
        <taxon>Streptomycetaceae</taxon>
        <taxon>Streptomyces</taxon>
    </lineage>
</organism>
<proteinExistence type="predicted"/>
<dbReference type="EMBL" id="JAVRFD010001147">
    <property type="protein sequence ID" value="MDT0551493.1"/>
    <property type="molecule type" value="Genomic_DNA"/>
</dbReference>
<dbReference type="Gene3D" id="3.30.559.10">
    <property type="entry name" value="Chloramphenicol acetyltransferase-like domain"/>
    <property type="match status" value="1"/>
</dbReference>
<reference evidence="2" key="1">
    <citation type="submission" date="2024-05" db="EMBL/GenBank/DDBJ databases">
        <title>30 novel species of actinomycetes from the DSMZ collection.</title>
        <authorList>
            <person name="Nouioui I."/>
        </authorList>
    </citation>
    <scope>NUCLEOTIDE SEQUENCE</scope>
    <source>
        <strain evidence="2">DSM 41529</strain>
    </source>
</reference>
<keyword evidence="3" id="KW-1185">Reference proteome</keyword>
<feature type="non-terminal residue" evidence="2">
    <location>
        <position position="132"/>
    </location>
</feature>
<dbReference type="RefSeq" id="WP_311731679.1">
    <property type="nucleotide sequence ID" value="NZ_JAVRFD010001147.1"/>
</dbReference>
<evidence type="ECO:0000313" key="2">
    <source>
        <dbReference type="EMBL" id="MDT0551493.1"/>
    </source>
</evidence>
<gene>
    <name evidence="2" type="ORF">RND15_53970</name>
</gene>
<dbReference type="InterPro" id="IPR001242">
    <property type="entry name" value="Condensation_dom"/>
</dbReference>
<evidence type="ECO:0000313" key="3">
    <source>
        <dbReference type="Proteomes" id="UP001180754"/>
    </source>
</evidence>
<feature type="non-terminal residue" evidence="2">
    <location>
        <position position="1"/>
    </location>
</feature>
<dbReference type="Pfam" id="PF00668">
    <property type="entry name" value="Condensation"/>
    <property type="match status" value="1"/>
</dbReference>
<dbReference type="Proteomes" id="UP001180754">
    <property type="component" value="Unassembled WGS sequence"/>
</dbReference>
<dbReference type="SUPFAM" id="SSF52777">
    <property type="entry name" value="CoA-dependent acyltransferases"/>
    <property type="match status" value="2"/>
</dbReference>
<dbReference type="Gene3D" id="3.30.559.30">
    <property type="entry name" value="Nonribosomal peptide synthetase, condensation domain"/>
    <property type="match status" value="1"/>
</dbReference>
<accession>A0ABU2Y028</accession>
<feature type="domain" description="Condensation" evidence="1">
    <location>
        <begin position="12"/>
        <end position="132"/>
    </location>
</feature>